<dbReference type="KEGG" id="dsl:Dacsa_3153"/>
<dbReference type="AlphaFoldDB" id="K9YXQ3"/>
<dbReference type="STRING" id="13035.Dacsa_3153"/>
<dbReference type="eggNOG" id="COG0456">
    <property type="taxonomic scope" value="Bacteria"/>
</dbReference>
<accession>K9YXQ3</accession>
<gene>
    <name evidence="2" type="ORF">Dacsa_3153</name>
</gene>
<dbReference type="OrthoDB" id="9806005at2"/>
<dbReference type="Gene3D" id="3.40.630.30">
    <property type="match status" value="1"/>
</dbReference>
<dbReference type="RefSeq" id="WP_015230656.1">
    <property type="nucleotide sequence ID" value="NC_019780.1"/>
</dbReference>
<proteinExistence type="predicted"/>
<dbReference type="GO" id="GO:0016747">
    <property type="term" value="F:acyltransferase activity, transferring groups other than amino-acyl groups"/>
    <property type="evidence" value="ECO:0007669"/>
    <property type="project" value="InterPro"/>
</dbReference>
<dbReference type="PROSITE" id="PS51186">
    <property type="entry name" value="GNAT"/>
    <property type="match status" value="1"/>
</dbReference>
<protein>
    <recommendedName>
        <fullName evidence="1">N-acetyltransferase domain-containing protein</fullName>
    </recommendedName>
</protein>
<dbReference type="InterPro" id="IPR016181">
    <property type="entry name" value="Acyl_CoA_acyltransferase"/>
</dbReference>
<evidence type="ECO:0000259" key="1">
    <source>
        <dbReference type="PROSITE" id="PS51186"/>
    </source>
</evidence>
<keyword evidence="3" id="KW-1185">Reference proteome</keyword>
<reference evidence="2" key="1">
    <citation type="submission" date="2012-04" db="EMBL/GenBank/DDBJ databases">
        <title>Finished genome of Dactylococcopsis salina PCC 8305.</title>
        <authorList>
            <consortium name="US DOE Joint Genome Institute"/>
            <person name="Gugger M."/>
            <person name="Coursin T."/>
            <person name="Rippka R."/>
            <person name="Tandeau De Marsac N."/>
            <person name="Huntemann M."/>
            <person name="Wei C.-L."/>
            <person name="Han J."/>
            <person name="Detter J.C."/>
            <person name="Han C."/>
            <person name="Tapia R."/>
            <person name="Daligault H."/>
            <person name="Chen A."/>
            <person name="Krypides N."/>
            <person name="Mavromatis K."/>
            <person name="Markowitz V."/>
            <person name="Szeto E."/>
            <person name="Ivanova N."/>
            <person name="Ovchinnikova G."/>
            <person name="Pagani I."/>
            <person name="Pati A."/>
            <person name="Goodwin L."/>
            <person name="Peters L."/>
            <person name="Pitluck S."/>
            <person name="Woyke T."/>
            <person name="Kerfeld C."/>
        </authorList>
    </citation>
    <scope>NUCLEOTIDE SEQUENCE [LARGE SCALE GENOMIC DNA]</scope>
    <source>
        <strain evidence="2">PCC 8305</strain>
    </source>
</reference>
<dbReference type="InterPro" id="IPR000182">
    <property type="entry name" value="GNAT_dom"/>
</dbReference>
<evidence type="ECO:0000313" key="3">
    <source>
        <dbReference type="Proteomes" id="UP000010482"/>
    </source>
</evidence>
<dbReference type="InterPro" id="IPR039968">
    <property type="entry name" value="BcerS-like"/>
</dbReference>
<dbReference type="Pfam" id="PF00583">
    <property type="entry name" value="Acetyltransf_1"/>
    <property type="match status" value="1"/>
</dbReference>
<evidence type="ECO:0000313" key="2">
    <source>
        <dbReference type="EMBL" id="AFZ51679.1"/>
    </source>
</evidence>
<dbReference type="PANTHER" id="PTHR41368">
    <property type="entry name" value="PROTEIN YGHO"/>
    <property type="match status" value="1"/>
</dbReference>
<name>K9YXQ3_DACS8</name>
<dbReference type="PATRIC" id="fig|13035.3.peg.3570"/>
<dbReference type="PANTHER" id="PTHR41368:SF1">
    <property type="entry name" value="PROTEIN YGHO"/>
    <property type="match status" value="1"/>
</dbReference>
<sequence length="375" mass="43652">MVTSQTTITIKPVTTPVEEEQFLNLPWRVYKNDPHWVSPLKSDIAQQLSPDNSFCSYGRFHKLIAINAKEEAVGRIVAAVNERLTDEMGEKVGFFGFFECIEDQNVAFALLEAAETWLREQGMARMRGPIDLSTHNNCLWLVDGFDSSPRIMMPYNPPYYERFFLAYGGKIAKEAYAYHLPLQDGLNDKFAKAYRVASRSGIRFRPLQTKGEAFKADVSRLYDLFNRAFAHSWSSTRRTEEEFMAQARSLQDLVDPDIFPIAEYNGEMIGFFMALPDYNIPLKKVNGKLNWWGILKFLWYRRQIDRARVIVICCLPEYRRKMVPLALIHLAFQQGQSYQEAELSWVYEDNNASRRLIEETGAKIYKTYRMYEKQL</sequence>
<dbReference type="EMBL" id="CP003944">
    <property type="protein sequence ID" value="AFZ51679.1"/>
    <property type="molecule type" value="Genomic_DNA"/>
</dbReference>
<feature type="domain" description="N-acetyltransferase" evidence="1">
    <location>
        <begin position="202"/>
        <end position="375"/>
    </location>
</feature>
<dbReference type="HOGENOM" id="CLU_053649_0_0_3"/>
<dbReference type="Proteomes" id="UP000010482">
    <property type="component" value="Chromosome"/>
</dbReference>
<organism evidence="2 3">
    <name type="scientific">Dactylococcopsis salina (strain PCC 8305)</name>
    <name type="common">Myxobactron salinum</name>
    <dbReference type="NCBI Taxonomy" id="13035"/>
    <lineage>
        <taxon>Bacteria</taxon>
        <taxon>Bacillati</taxon>
        <taxon>Cyanobacteriota</taxon>
        <taxon>Cyanophyceae</taxon>
        <taxon>Nodosilineales</taxon>
        <taxon>Cymatolegaceae</taxon>
        <taxon>Dactylococcopsis</taxon>
    </lineage>
</organism>
<dbReference type="SUPFAM" id="SSF55729">
    <property type="entry name" value="Acyl-CoA N-acyltransferases (Nat)"/>
    <property type="match status" value="1"/>
</dbReference>